<proteinExistence type="predicted"/>
<sequence>MFILLIFILFNLYFILFFLMFLCLFNFLILLFLFLFLPPLTLLCQYHLKECVSMYVLFVWCMYVYVCVNEYVCMVCVQYGLPVVSTPSYWSSKFTFQLLSHCHHLTLSSYSPR</sequence>
<protein>
    <submittedName>
        <fullName evidence="2">Uncharacterized protein</fullName>
    </submittedName>
</protein>
<organism evidence="2">
    <name type="scientific">Cacopsylla melanoneura</name>
    <dbReference type="NCBI Taxonomy" id="428564"/>
    <lineage>
        <taxon>Eukaryota</taxon>
        <taxon>Metazoa</taxon>
        <taxon>Ecdysozoa</taxon>
        <taxon>Arthropoda</taxon>
        <taxon>Hexapoda</taxon>
        <taxon>Insecta</taxon>
        <taxon>Pterygota</taxon>
        <taxon>Neoptera</taxon>
        <taxon>Paraneoptera</taxon>
        <taxon>Hemiptera</taxon>
        <taxon>Sternorrhyncha</taxon>
        <taxon>Psylloidea</taxon>
        <taxon>Psyllidae</taxon>
        <taxon>Psyllinae</taxon>
        <taxon>Cacopsylla</taxon>
    </lineage>
</organism>
<keyword evidence="1" id="KW-0812">Transmembrane</keyword>
<feature type="transmembrane region" description="Helical" evidence="1">
    <location>
        <begin position="12"/>
        <end position="37"/>
    </location>
</feature>
<keyword evidence="1" id="KW-0472">Membrane</keyword>
<evidence type="ECO:0000256" key="1">
    <source>
        <dbReference type="SAM" id="Phobius"/>
    </source>
</evidence>
<keyword evidence="1" id="KW-1133">Transmembrane helix</keyword>
<feature type="transmembrane region" description="Helical" evidence="1">
    <location>
        <begin position="57"/>
        <end position="81"/>
    </location>
</feature>
<accession>A0A8D9A8T3</accession>
<dbReference type="EMBL" id="HBUF01559978">
    <property type="protein sequence ID" value="CAG6761854.1"/>
    <property type="molecule type" value="Transcribed_RNA"/>
</dbReference>
<evidence type="ECO:0000313" key="2">
    <source>
        <dbReference type="EMBL" id="CAG6761854.1"/>
    </source>
</evidence>
<dbReference type="AlphaFoldDB" id="A0A8D9A8T3"/>
<reference evidence="2" key="1">
    <citation type="submission" date="2021-05" db="EMBL/GenBank/DDBJ databases">
        <authorList>
            <person name="Alioto T."/>
            <person name="Alioto T."/>
            <person name="Gomez Garrido J."/>
        </authorList>
    </citation>
    <scope>NUCLEOTIDE SEQUENCE</scope>
</reference>
<name>A0A8D9A8T3_9HEMI</name>